<evidence type="ECO:0000313" key="4">
    <source>
        <dbReference type="Proteomes" id="UP000005408"/>
    </source>
</evidence>
<feature type="coiled-coil region" evidence="1">
    <location>
        <begin position="250"/>
        <end position="277"/>
    </location>
</feature>
<name>A0A8W8N5B1_MAGGI</name>
<dbReference type="EnsemblMetazoa" id="G4712.1">
    <property type="protein sequence ID" value="G4712.1:cds"/>
    <property type="gene ID" value="G4712"/>
</dbReference>
<evidence type="ECO:0000256" key="2">
    <source>
        <dbReference type="SAM" id="MobiDB-lite"/>
    </source>
</evidence>
<reference evidence="3" key="1">
    <citation type="submission" date="2022-08" db="UniProtKB">
        <authorList>
            <consortium name="EnsemblMetazoa"/>
        </authorList>
    </citation>
    <scope>IDENTIFICATION</scope>
    <source>
        <strain evidence="3">05x7-T-G4-1.051#20</strain>
    </source>
</reference>
<keyword evidence="4" id="KW-1185">Reference proteome</keyword>
<protein>
    <submittedName>
        <fullName evidence="3">Uncharacterized protein</fullName>
    </submittedName>
</protein>
<sequence length="382" mass="43528">MYLRPSEIRFSQDSIGSTFGSYTSHPFKQIGETLDEILTGKINVNSIPSISVCKKDGKWFTADNRRLWVLQEAEKLGKCREICVRETSYINYNKFTTVNNGLSVYIRGNPGGYVWKSMPNKRIQLKKTSQITSLPSAKPYNYLTPSSPIYQKQNKETNPSEIWSTKIESKSETFNEGPMSKGKEGLCFEQDIHKYEEEVIKDSGNQINMDIDSESDNKDVQQPASSSNFEISQLQDIANGLDQVYDSTEERKVEIKIEETREEKIEDEKETQDIEEVVINVSNVPNTHTNAAFLSLNSEEELAQVYVCRPFEKGTTSKAMYLRPSEIRFSQDSVGRTAGCYTFNPYRLIGKILDNTLKKNNVNSIRSIAVLNKDGQWFSADR</sequence>
<dbReference type="PANTHER" id="PTHR35378:SF1">
    <property type="entry name" value="C2H2-TYPE DOMAIN-CONTAINING PROTEIN"/>
    <property type="match status" value="1"/>
</dbReference>
<dbReference type="Proteomes" id="UP000005408">
    <property type="component" value="Unassembled WGS sequence"/>
</dbReference>
<keyword evidence="1" id="KW-0175">Coiled coil</keyword>
<organism evidence="3 4">
    <name type="scientific">Magallana gigas</name>
    <name type="common">Pacific oyster</name>
    <name type="synonym">Crassostrea gigas</name>
    <dbReference type="NCBI Taxonomy" id="29159"/>
    <lineage>
        <taxon>Eukaryota</taxon>
        <taxon>Metazoa</taxon>
        <taxon>Spiralia</taxon>
        <taxon>Lophotrochozoa</taxon>
        <taxon>Mollusca</taxon>
        <taxon>Bivalvia</taxon>
        <taxon>Autobranchia</taxon>
        <taxon>Pteriomorphia</taxon>
        <taxon>Ostreida</taxon>
        <taxon>Ostreoidea</taxon>
        <taxon>Ostreidae</taxon>
        <taxon>Magallana</taxon>
    </lineage>
</organism>
<dbReference type="PANTHER" id="PTHR35378">
    <property type="entry name" value="UNNAMED PRODUCT"/>
    <property type="match status" value="1"/>
</dbReference>
<accession>A0A8W8N5B1</accession>
<evidence type="ECO:0000256" key="1">
    <source>
        <dbReference type="SAM" id="Coils"/>
    </source>
</evidence>
<feature type="region of interest" description="Disordered" evidence="2">
    <location>
        <begin position="204"/>
        <end position="227"/>
    </location>
</feature>
<proteinExistence type="predicted"/>
<dbReference type="AlphaFoldDB" id="A0A8W8N5B1"/>
<evidence type="ECO:0000313" key="3">
    <source>
        <dbReference type="EnsemblMetazoa" id="G4712.1:cds"/>
    </source>
</evidence>